<reference evidence="2" key="1">
    <citation type="submission" date="2018-05" db="EMBL/GenBank/DDBJ databases">
        <authorList>
            <person name="Lanie J.A."/>
            <person name="Ng W.-L."/>
            <person name="Kazmierczak K.M."/>
            <person name="Andrzejewski T.M."/>
            <person name="Davidsen T.M."/>
            <person name="Wayne K.J."/>
            <person name="Tettelin H."/>
            <person name="Glass J.I."/>
            <person name="Rusch D."/>
            <person name="Podicherti R."/>
            <person name="Tsui H.-C.T."/>
            <person name="Winkler M.E."/>
        </authorList>
    </citation>
    <scope>NUCLEOTIDE SEQUENCE</scope>
</reference>
<dbReference type="GO" id="GO:0006457">
    <property type="term" value="P:protein folding"/>
    <property type="evidence" value="ECO:0007669"/>
    <property type="project" value="InterPro"/>
</dbReference>
<dbReference type="InterPro" id="IPR037041">
    <property type="entry name" value="Trigger_fac_C_sf"/>
</dbReference>
<dbReference type="SUPFAM" id="SSF102735">
    <property type="entry name" value="Trigger factor ribosome-binding domain"/>
    <property type="match status" value="1"/>
</dbReference>
<evidence type="ECO:0000259" key="1">
    <source>
        <dbReference type="Pfam" id="PF05697"/>
    </source>
</evidence>
<dbReference type="Gene3D" id="3.10.50.40">
    <property type="match status" value="1"/>
</dbReference>
<dbReference type="GO" id="GO:0003755">
    <property type="term" value="F:peptidyl-prolyl cis-trans isomerase activity"/>
    <property type="evidence" value="ECO:0007669"/>
    <property type="project" value="InterPro"/>
</dbReference>
<proteinExistence type="predicted"/>
<dbReference type="InterPro" id="IPR046357">
    <property type="entry name" value="PPIase_dom_sf"/>
</dbReference>
<dbReference type="InterPro" id="IPR036611">
    <property type="entry name" value="Trigger_fac_ribosome-bd_sf"/>
</dbReference>
<dbReference type="Gene3D" id="3.30.70.1050">
    <property type="entry name" value="Trigger factor ribosome-binding domain"/>
    <property type="match status" value="1"/>
</dbReference>
<dbReference type="Gene3D" id="1.10.3120.10">
    <property type="entry name" value="Trigger factor, C-terminal domain"/>
    <property type="match status" value="1"/>
</dbReference>
<dbReference type="InterPro" id="IPR008881">
    <property type="entry name" value="Trigger_fac_ribosome-bd_bac"/>
</dbReference>
<sequence>MKKNIKEINSFTRQLDVTVEWDAIAAEYQKEFNRARSKYNMSGFRKGKVPEEIVKKKLGSVIDANFAESSLNEYYRKAIEELEIIPINQAKINNLNFKEGLDLSFTAEFEVEPNITLPNYQKIKVRTIRYIANDEDIEQALHQYQEQHANIKTIEKGAESGHFIRADFQILNDDGSPRKGSKLENQYIHLGFGLFKDEKEKVFIGSKSGDS</sequence>
<dbReference type="GO" id="GO:0015031">
    <property type="term" value="P:protein transport"/>
    <property type="evidence" value="ECO:0007669"/>
    <property type="project" value="InterPro"/>
</dbReference>
<organism evidence="2">
    <name type="scientific">marine metagenome</name>
    <dbReference type="NCBI Taxonomy" id="408172"/>
    <lineage>
        <taxon>unclassified sequences</taxon>
        <taxon>metagenomes</taxon>
        <taxon>ecological metagenomes</taxon>
    </lineage>
</organism>
<feature type="domain" description="Trigger factor ribosome-binding bacterial" evidence="1">
    <location>
        <begin position="1"/>
        <end position="143"/>
    </location>
</feature>
<dbReference type="AlphaFoldDB" id="A0A383D056"/>
<name>A0A383D056_9ZZZZ</name>
<dbReference type="EMBL" id="UINC01213188">
    <property type="protein sequence ID" value="SVE37852.1"/>
    <property type="molecule type" value="Genomic_DNA"/>
</dbReference>
<dbReference type="SUPFAM" id="SSF54534">
    <property type="entry name" value="FKBP-like"/>
    <property type="match status" value="1"/>
</dbReference>
<dbReference type="Pfam" id="PF05697">
    <property type="entry name" value="Trigger_N"/>
    <property type="match status" value="1"/>
</dbReference>
<accession>A0A383D056</accession>
<gene>
    <name evidence="2" type="ORF">METZ01_LOCUS490706</name>
</gene>
<feature type="non-terminal residue" evidence="2">
    <location>
        <position position="211"/>
    </location>
</feature>
<protein>
    <recommendedName>
        <fullName evidence="1">Trigger factor ribosome-binding bacterial domain-containing protein</fullName>
    </recommendedName>
</protein>
<evidence type="ECO:0000313" key="2">
    <source>
        <dbReference type="EMBL" id="SVE37852.1"/>
    </source>
</evidence>